<evidence type="ECO:0000313" key="4">
    <source>
        <dbReference type="Proteomes" id="UP000250140"/>
    </source>
</evidence>
<keyword evidence="2" id="KW-1133">Transmembrane helix</keyword>
<protein>
    <submittedName>
        <fullName evidence="3">Uncharacterized protein</fullName>
    </submittedName>
</protein>
<feature type="region of interest" description="Disordered" evidence="1">
    <location>
        <begin position="84"/>
        <end position="105"/>
    </location>
</feature>
<sequence length="330" mass="36886">MKLSERASRGKPPVRYEDEYADLVHSQQTIRKRNTTRITKSHNQQVNAIRRTTVPTSHSHEDNQPKCEGARNKLFTPITIRSATGNSRKSATGGTLRSRSRQPNALNNQIIHQNTGVNYEITGNQQRPFDSRKQAPLGYEYDDQATVVDNEIADIRNILAYSLFPSHQGDDMQSPETGDPIPSLPESFSWSFVFKPAERSLSEQHPYIESCESAIGPRNRGDPGNDTKAGPEDDVTPIVHPKTALQVPHHSLYAAINLRLLNERDSVVYELGSQRTESTSLSRRRCDCLVNKGEHRTRFLNLDGAGGCFFVLPLVLITLGGITICQSECH</sequence>
<evidence type="ECO:0000313" key="3">
    <source>
        <dbReference type="EMBL" id="OCL05797.1"/>
    </source>
</evidence>
<evidence type="ECO:0000256" key="2">
    <source>
        <dbReference type="SAM" id="Phobius"/>
    </source>
</evidence>
<keyword evidence="2" id="KW-0812">Transmembrane</keyword>
<dbReference type="AlphaFoldDB" id="A0A8E2EVN7"/>
<feature type="transmembrane region" description="Helical" evidence="2">
    <location>
        <begin position="299"/>
        <end position="322"/>
    </location>
</feature>
<gene>
    <name evidence="3" type="ORF">AOQ84DRAFT_90509</name>
</gene>
<evidence type="ECO:0000256" key="1">
    <source>
        <dbReference type="SAM" id="MobiDB-lite"/>
    </source>
</evidence>
<dbReference type="Proteomes" id="UP000250140">
    <property type="component" value="Unassembled WGS sequence"/>
</dbReference>
<accession>A0A8E2EVN7</accession>
<organism evidence="3 4">
    <name type="scientific">Glonium stellatum</name>
    <dbReference type="NCBI Taxonomy" id="574774"/>
    <lineage>
        <taxon>Eukaryota</taxon>
        <taxon>Fungi</taxon>
        <taxon>Dikarya</taxon>
        <taxon>Ascomycota</taxon>
        <taxon>Pezizomycotina</taxon>
        <taxon>Dothideomycetes</taxon>
        <taxon>Pleosporomycetidae</taxon>
        <taxon>Gloniales</taxon>
        <taxon>Gloniaceae</taxon>
        <taxon>Glonium</taxon>
    </lineage>
</organism>
<keyword evidence="2" id="KW-0472">Membrane</keyword>
<keyword evidence="4" id="KW-1185">Reference proteome</keyword>
<name>A0A8E2EVN7_9PEZI</name>
<reference evidence="3 4" key="1">
    <citation type="journal article" date="2016" name="Nat. Commun.">
        <title>Ectomycorrhizal ecology is imprinted in the genome of the dominant symbiotic fungus Cenococcum geophilum.</title>
        <authorList>
            <consortium name="DOE Joint Genome Institute"/>
            <person name="Peter M."/>
            <person name="Kohler A."/>
            <person name="Ohm R.A."/>
            <person name="Kuo A."/>
            <person name="Krutzmann J."/>
            <person name="Morin E."/>
            <person name="Arend M."/>
            <person name="Barry K.W."/>
            <person name="Binder M."/>
            <person name="Choi C."/>
            <person name="Clum A."/>
            <person name="Copeland A."/>
            <person name="Grisel N."/>
            <person name="Haridas S."/>
            <person name="Kipfer T."/>
            <person name="LaButti K."/>
            <person name="Lindquist E."/>
            <person name="Lipzen A."/>
            <person name="Maire R."/>
            <person name="Meier B."/>
            <person name="Mihaltcheva S."/>
            <person name="Molinier V."/>
            <person name="Murat C."/>
            <person name="Poggeler S."/>
            <person name="Quandt C.A."/>
            <person name="Sperisen C."/>
            <person name="Tritt A."/>
            <person name="Tisserant E."/>
            <person name="Crous P.W."/>
            <person name="Henrissat B."/>
            <person name="Nehls U."/>
            <person name="Egli S."/>
            <person name="Spatafora J.W."/>
            <person name="Grigoriev I.V."/>
            <person name="Martin F.M."/>
        </authorList>
    </citation>
    <scope>NUCLEOTIDE SEQUENCE [LARGE SCALE GENOMIC DNA]</scope>
    <source>
        <strain evidence="3 4">CBS 207.34</strain>
    </source>
</reference>
<dbReference type="EMBL" id="KV750208">
    <property type="protein sequence ID" value="OCL05797.1"/>
    <property type="molecule type" value="Genomic_DNA"/>
</dbReference>
<proteinExistence type="predicted"/>